<name>A0A0R1TXH0_9LACO</name>
<evidence type="ECO:0000313" key="4">
    <source>
        <dbReference type="EMBL" id="KRL83491.1"/>
    </source>
</evidence>
<keyword evidence="5" id="KW-1185">Reference proteome</keyword>
<dbReference type="eggNOG" id="COG1266">
    <property type="taxonomic scope" value="Bacteria"/>
</dbReference>
<proteinExistence type="inferred from homology"/>
<gene>
    <name evidence="4" type="ORF">FC32_GL000745</name>
</gene>
<feature type="domain" description="CAAX prenyl protease 2/Lysostaphin resistance protein A-like" evidence="3">
    <location>
        <begin position="102"/>
        <end position="187"/>
    </location>
</feature>
<dbReference type="InterPro" id="IPR003675">
    <property type="entry name" value="Rce1/LyrA-like_dom"/>
</dbReference>
<dbReference type="STRING" id="1423724.FC32_GL000745"/>
<comment type="caution">
    <text evidence="4">The sequence shown here is derived from an EMBL/GenBank/DDBJ whole genome shotgun (WGS) entry which is preliminary data.</text>
</comment>
<organism evidence="4 5">
    <name type="scientific">Ligilactobacillus apodemi DSM 16634 = JCM 16172</name>
    <dbReference type="NCBI Taxonomy" id="1423724"/>
    <lineage>
        <taxon>Bacteria</taxon>
        <taxon>Bacillati</taxon>
        <taxon>Bacillota</taxon>
        <taxon>Bacilli</taxon>
        <taxon>Lactobacillales</taxon>
        <taxon>Lactobacillaceae</taxon>
        <taxon>Ligilactobacillus</taxon>
    </lineage>
</organism>
<sequence length="193" mass="21862">MATPVLWNLSQNNSVYYPTLTVIEFLGVLAMIYFAHKYAFKDQFMLKTLSLTKIKEVLYVVLGICAIFLAQAIGSFIDINVFGQTQYSANTGYLLAVLAKYPYFLLAVVLFAPIMEEFVFRKVLFANFANVIAPLSSALISSLIFSLAHQDGHYLTYMFMGLVLCFIYARTGKIRDTIMIHVFMNLIIVWSSL</sequence>
<feature type="transmembrane region" description="Helical" evidence="2">
    <location>
        <begin position="92"/>
        <end position="112"/>
    </location>
</feature>
<dbReference type="Proteomes" id="UP000051324">
    <property type="component" value="Unassembled WGS sequence"/>
</dbReference>
<dbReference type="PATRIC" id="fig|1423724.4.peg.784"/>
<feature type="transmembrane region" description="Helical" evidence="2">
    <location>
        <begin position="154"/>
        <end position="171"/>
    </location>
</feature>
<dbReference type="PANTHER" id="PTHR36435">
    <property type="entry name" value="SLR1288 PROTEIN"/>
    <property type="match status" value="1"/>
</dbReference>
<dbReference type="InterPro" id="IPR052710">
    <property type="entry name" value="CAAX_protease"/>
</dbReference>
<keyword evidence="4" id="KW-0645">Protease</keyword>
<reference evidence="4 5" key="1">
    <citation type="journal article" date="2015" name="Genome Announc.">
        <title>Expanding the biotechnology potential of lactobacilli through comparative genomics of 213 strains and associated genera.</title>
        <authorList>
            <person name="Sun Z."/>
            <person name="Harris H.M."/>
            <person name="McCann A."/>
            <person name="Guo C."/>
            <person name="Argimon S."/>
            <person name="Zhang W."/>
            <person name="Yang X."/>
            <person name="Jeffery I.B."/>
            <person name="Cooney J.C."/>
            <person name="Kagawa T.F."/>
            <person name="Liu W."/>
            <person name="Song Y."/>
            <person name="Salvetti E."/>
            <person name="Wrobel A."/>
            <person name="Rasinkangas P."/>
            <person name="Parkhill J."/>
            <person name="Rea M.C."/>
            <person name="O'Sullivan O."/>
            <person name="Ritari J."/>
            <person name="Douillard F.P."/>
            <person name="Paul Ross R."/>
            <person name="Yang R."/>
            <person name="Briner A.E."/>
            <person name="Felis G.E."/>
            <person name="de Vos W.M."/>
            <person name="Barrangou R."/>
            <person name="Klaenhammer T.R."/>
            <person name="Caufield P.W."/>
            <person name="Cui Y."/>
            <person name="Zhang H."/>
            <person name="O'Toole P.W."/>
        </authorList>
    </citation>
    <scope>NUCLEOTIDE SEQUENCE [LARGE SCALE GENOMIC DNA]</scope>
    <source>
        <strain evidence="4 5">DSM 16634</strain>
    </source>
</reference>
<evidence type="ECO:0000259" key="3">
    <source>
        <dbReference type="Pfam" id="PF02517"/>
    </source>
</evidence>
<evidence type="ECO:0000313" key="5">
    <source>
        <dbReference type="Proteomes" id="UP000051324"/>
    </source>
</evidence>
<evidence type="ECO:0000256" key="1">
    <source>
        <dbReference type="ARBA" id="ARBA00009067"/>
    </source>
</evidence>
<dbReference type="AlphaFoldDB" id="A0A0R1TXH0"/>
<feature type="transmembrane region" description="Helical" evidence="2">
    <location>
        <begin position="57"/>
        <end position="77"/>
    </location>
</feature>
<evidence type="ECO:0000256" key="2">
    <source>
        <dbReference type="SAM" id="Phobius"/>
    </source>
</evidence>
<keyword evidence="4" id="KW-0378">Hydrolase</keyword>
<keyword evidence="2" id="KW-0812">Transmembrane</keyword>
<keyword evidence="2" id="KW-1133">Transmembrane helix</keyword>
<dbReference type="GO" id="GO:0080120">
    <property type="term" value="P:CAAX-box protein maturation"/>
    <property type="evidence" value="ECO:0007669"/>
    <property type="project" value="UniProtKB-ARBA"/>
</dbReference>
<dbReference type="GO" id="GO:0004175">
    <property type="term" value="F:endopeptidase activity"/>
    <property type="evidence" value="ECO:0007669"/>
    <property type="project" value="UniProtKB-ARBA"/>
</dbReference>
<comment type="similarity">
    <text evidence="1">Belongs to the UPF0177 family.</text>
</comment>
<accession>A0A0R1TXH0</accession>
<dbReference type="PANTHER" id="PTHR36435:SF6">
    <property type="entry name" value="ABORTIVE INFECTION PROTEIN"/>
    <property type="match status" value="1"/>
</dbReference>
<dbReference type="GO" id="GO:0006508">
    <property type="term" value="P:proteolysis"/>
    <property type="evidence" value="ECO:0007669"/>
    <property type="project" value="UniProtKB-KW"/>
</dbReference>
<protein>
    <submittedName>
        <fullName evidence="4">CAAX family protease</fullName>
    </submittedName>
</protein>
<dbReference type="EMBL" id="AZFT01000053">
    <property type="protein sequence ID" value="KRL83491.1"/>
    <property type="molecule type" value="Genomic_DNA"/>
</dbReference>
<keyword evidence="2" id="KW-0472">Membrane</keyword>
<dbReference type="Pfam" id="PF02517">
    <property type="entry name" value="Rce1-like"/>
    <property type="match status" value="1"/>
</dbReference>
<feature type="transmembrane region" description="Helical" evidence="2">
    <location>
        <begin position="124"/>
        <end position="148"/>
    </location>
</feature>
<feature type="transmembrane region" description="Helical" evidence="2">
    <location>
        <begin position="15"/>
        <end position="36"/>
    </location>
</feature>